<dbReference type="SUPFAM" id="SSF54849">
    <property type="entry name" value="GroEL-intermediate domain like"/>
    <property type="match status" value="1"/>
</dbReference>
<name>A0A8E7EIG1_9EURY</name>
<dbReference type="GO" id="GO:0016887">
    <property type="term" value="F:ATP hydrolysis activity"/>
    <property type="evidence" value="ECO:0007669"/>
    <property type="project" value="InterPro"/>
</dbReference>
<evidence type="ECO:0000313" key="11">
    <source>
        <dbReference type="EMBL" id="QVV88049.1"/>
    </source>
</evidence>
<dbReference type="Gene3D" id="3.30.260.10">
    <property type="entry name" value="TCP-1-like chaperonin intermediate domain"/>
    <property type="match status" value="1"/>
</dbReference>
<dbReference type="GO" id="GO:0140662">
    <property type="term" value="F:ATP-dependent protein folding chaperone"/>
    <property type="evidence" value="ECO:0007669"/>
    <property type="project" value="InterPro"/>
</dbReference>
<dbReference type="PROSITE" id="PS00751">
    <property type="entry name" value="TCP1_2"/>
    <property type="match status" value="1"/>
</dbReference>
<evidence type="ECO:0000256" key="8">
    <source>
        <dbReference type="ARBA" id="ARBA00030049"/>
    </source>
</evidence>
<dbReference type="EMBL" id="CP075546">
    <property type="protein sequence ID" value="QVV88049.1"/>
    <property type="molecule type" value="Genomic_DNA"/>
</dbReference>
<proteinExistence type="inferred from homology"/>
<protein>
    <recommendedName>
        <fullName evidence="3">T-complex protein 1 subunit alpha</fullName>
    </recommendedName>
    <alternativeName>
        <fullName evidence="8">CCT-alpha</fullName>
    </alternativeName>
</protein>
<dbReference type="InterPro" id="IPR027413">
    <property type="entry name" value="GROEL-like_equatorial_sf"/>
</dbReference>
<keyword evidence="4" id="KW-0963">Cytoplasm</keyword>
<dbReference type="FunFam" id="1.10.560.10:FF:000070">
    <property type="entry name" value="Uncharacterized protein"/>
    <property type="match status" value="1"/>
</dbReference>
<dbReference type="Proteomes" id="UP000680656">
    <property type="component" value="Chromosome"/>
</dbReference>
<dbReference type="InterPro" id="IPR027410">
    <property type="entry name" value="TCP-1-like_intermed_sf"/>
</dbReference>
<dbReference type="AlphaFoldDB" id="A0A8E7EIG1"/>
<keyword evidence="6 9" id="KW-0067">ATP-binding</keyword>
<dbReference type="GO" id="GO:0051082">
    <property type="term" value="F:unfolded protein binding"/>
    <property type="evidence" value="ECO:0007669"/>
    <property type="project" value="InterPro"/>
</dbReference>
<comment type="subcellular location">
    <subcellularLocation>
        <location evidence="1">Cytoplasm</location>
    </subcellularLocation>
</comment>
<dbReference type="Pfam" id="PF00118">
    <property type="entry name" value="Cpn60_TCP1"/>
    <property type="match status" value="1"/>
</dbReference>
<dbReference type="GeneID" id="65097915"/>
<evidence type="ECO:0000256" key="4">
    <source>
        <dbReference type="ARBA" id="ARBA00022490"/>
    </source>
</evidence>
<dbReference type="Gene3D" id="3.50.7.10">
    <property type="entry name" value="GroEL"/>
    <property type="match status" value="1"/>
</dbReference>
<dbReference type="InterPro" id="IPR053374">
    <property type="entry name" value="TCP-1_chaperonin"/>
</dbReference>
<dbReference type="PROSITE" id="PS00750">
    <property type="entry name" value="TCP1_1"/>
    <property type="match status" value="1"/>
</dbReference>
<evidence type="ECO:0000256" key="7">
    <source>
        <dbReference type="ARBA" id="ARBA00023186"/>
    </source>
</evidence>
<evidence type="ECO:0000313" key="12">
    <source>
        <dbReference type="Proteomes" id="UP000680656"/>
    </source>
</evidence>
<dbReference type="NCBIfam" id="NF041083">
    <property type="entry name" value="thermosome_beta"/>
    <property type="match status" value="1"/>
</dbReference>
<dbReference type="CDD" id="cd03343">
    <property type="entry name" value="cpn60"/>
    <property type="match status" value="1"/>
</dbReference>
<keyword evidence="12" id="KW-1185">Reference proteome</keyword>
<evidence type="ECO:0000256" key="5">
    <source>
        <dbReference type="ARBA" id="ARBA00022741"/>
    </source>
</evidence>
<feature type="compositionally biased region" description="Gly residues" evidence="10">
    <location>
        <begin position="533"/>
        <end position="543"/>
    </location>
</feature>
<evidence type="ECO:0000256" key="10">
    <source>
        <dbReference type="SAM" id="MobiDB-lite"/>
    </source>
</evidence>
<dbReference type="SUPFAM" id="SSF52029">
    <property type="entry name" value="GroEL apical domain-like"/>
    <property type="match status" value="1"/>
</dbReference>
<evidence type="ECO:0000256" key="9">
    <source>
        <dbReference type="RuleBase" id="RU004187"/>
    </source>
</evidence>
<dbReference type="InterPro" id="IPR054827">
    <property type="entry name" value="thermosome_alpha"/>
</dbReference>
<gene>
    <name evidence="11" type="ORF">KHC33_11985</name>
</gene>
<evidence type="ECO:0000256" key="6">
    <source>
        <dbReference type="ARBA" id="ARBA00022840"/>
    </source>
</evidence>
<dbReference type="GO" id="GO:0005524">
    <property type="term" value="F:ATP binding"/>
    <property type="evidence" value="ECO:0007669"/>
    <property type="project" value="UniProtKB-KW"/>
</dbReference>
<evidence type="ECO:0000256" key="2">
    <source>
        <dbReference type="ARBA" id="ARBA00008020"/>
    </source>
</evidence>
<evidence type="ECO:0000256" key="3">
    <source>
        <dbReference type="ARBA" id="ARBA00014424"/>
    </source>
</evidence>
<dbReference type="InterPro" id="IPR012714">
    <property type="entry name" value="Thermosome_arc"/>
</dbReference>
<dbReference type="InterPro" id="IPR027409">
    <property type="entry name" value="GroEL-like_apical_dom_sf"/>
</dbReference>
<dbReference type="NCBIfam" id="NF041082">
    <property type="entry name" value="thermosome_alpha"/>
    <property type="match status" value="1"/>
</dbReference>
<organism evidence="11 12">
    <name type="scientific">Methanospirillum purgamenti</name>
    <dbReference type="NCBI Taxonomy" id="2834276"/>
    <lineage>
        <taxon>Archaea</taxon>
        <taxon>Methanobacteriati</taxon>
        <taxon>Methanobacteriota</taxon>
        <taxon>Stenosarchaea group</taxon>
        <taxon>Methanomicrobia</taxon>
        <taxon>Methanomicrobiales</taxon>
        <taxon>Methanospirillaceae</taxon>
        <taxon>Methanospirillum</taxon>
    </lineage>
</organism>
<reference evidence="11 12" key="1">
    <citation type="submission" date="2021-05" db="EMBL/GenBank/DDBJ databases">
        <title>A novel Methanospirillum isolate from a pyrite-forming mixed culture.</title>
        <authorList>
            <person name="Bunk B."/>
            <person name="Sproer C."/>
            <person name="Spring S."/>
            <person name="Pester M."/>
        </authorList>
    </citation>
    <scope>NUCLEOTIDE SEQUENCE [LARGE SCALE GENOMIC DNA]</scope>
    <source>
        <strain evidence="11 12">J.3.6.1-F.2.7.3</strain>
    </source>
</reference>
<dbReference type="PROSITE" id="PS00995">
    <property type="entry name" value="TCP1_3"/>
    <property type="match status" value="1"/>
</dbReference>
<dbReference type="NCBIfam" id="TIGR02339">
    <property type="entry name" value="thermosome_arch"/>
    <property type="match status" value="1"/>
</dbReference>
<dbReference type="InterPro" id="IPR002423">
    <property type="entry name" value="Cpn60/GroEL/TCP-1"/>
</dbReference>
<dbReference type="PRINTS" id="PR00304">
    <property type="entry name" value="TCOMPLEXTCP1"/>
</dbReference>
<keyword evidence="7 9" id="KW-0143">Chaperone</keyword>
<comment type="similarity">
    <text evidence="2 9">Belongs to the TCP-1 chaperonin family.</text>
</comment>
<dbReference type="KEGG" id="mrtj:KHC33_11985"/>
<dbReference type="Gene3D" id="1.10.560.10">
    <property type="entry name" value="GroEL-like equatorial domain"/>
    <property type="match status" value="1"/>
</dbReference>
<dbReference type="InterPro" id="IPR002194">
    <property type="entry name" value="Chaperonin_TCP-1_CS"/>
</dbReference>
<dbReference type="FunFam" id="1.10.560.10:FF:000017">
    <property type="entry name" value="T-complex protein 1 subunit eta"/>
    <property type="match status" value="1"/>
</dbReference>
<dbReference type="PANTHER" id="PTHR11353">
    <property type="entry name" value="CHAPERONIN"/>
    <property type="match status" value="1"/>
</dbReference>
<sequence length="543" mass="58279">MSTQLTGQPIYILQQGSSRNRGRDAQSMNITAAKAVANAVRSTLGPKGMDKMLVDSMGNIVITNDGATILKEMDIEHPAAKMLVEIAKTQDDEVGDGTTTAVIIAGELLRQAENLIEQGIHPTIIVHGYRMAGEKSKELLKGIAIDIKRSDTKILKNLALTAMAGKGVEASRTLLSDLVVKAATSVAEIDGTVDMDNIKVEKKVGGFLEDSEIVQGIVIDKERVHPGMPTKITNAKVMLINAPIEYTKPEVDAQLLITSPDQLQAFVNEEERMTKVIVEKIIKTGANVVICQNAIGDIAQHYLSKAKILAVRRVKYSDMNNLVRATGASIISSIDAISSNDLGYAGLVEERKVSGEEMIFIEKCKNPKAISLIIRGGTEHVVEGYERAIEDAIRVVSTVLEDKQYVAGGGAPEIELSLRLRDYANTVGGRVQMAIEAFATALEIIPRTLAENAGLDPIDMVVALRTSHDSGESTYGLHVFEGKPVDMLKEGVVEPLQVKIQAISSAVETADMILRIDDNISSAKSAPPSMPPGGMGDMGGMGM</sequence>
<dbReference type="GO" id="GO:0032991">
    <property type="term" value="C:protein-containing complex"/>
    <property type="evidence" value="ECO:0007669"/>
    <property type="project" value="UniProtKB-ARBA"/>
</dbReference>
<dbReference type="SUPFAM" id="SSF48592">
    <property type="entry name" value="GroEL equatorial domain-like"/>
    <property type="match status" value="1"/>
</dbReference>
<dbReference type="InterPro" id="IPR017998">
    <property type="entry name" value="Chaperone_TCP-1"/>
</dbReference>
<accession>A0A8E7EIG1</accession>
<feature type="region of interest" description="Disordered" evidence="10">
    <location>
        <begin position="523"/>
        <end position="543"/>
    </location>
</feature>
<evidence type="ECO:0000256" key="1">
    <source>
        <dbReference type="ARBA" id="ARBA00004496"/>
    </source>
</evidence>
<dbReference type="RefSeq" id="WP_214418866.1">
    <property type="nucleotide sequence ID" value="NZ_CP075546.1"/>
</dbReference>
<dbReference type="GO" id="GO:0005737">
    <property type="term" value="C:cytoplasm"/>
    <property type="evidence" value="ECO:0007669"/>
    <property type="project" value="UniProtKB-SubCell"/>
</dbReference>
<keyword evidence="5 9" id="KW-0547">Nucleotide-binding</keyword>